<evidence type="ECO:0000256" key="1">
    <source>
        <dbReference type="SAM" id="MobiDB-lite"/>
    </source>
</evidence>
<protein>
    <submittedName>
        <fullName evidence="2">Uncharacterized protein</fullName>
    </submittedName>
</protein>
<gene>
    <name evidence="2" type="ORF">QTP70_000896</name>
</gene>
<dbReference type="AlphaFoldDB" id="A0AAE0QKX8"/>
<reference evidence="2" key="1">
    <citation type="submission" date="2023-06" db="EMBL/GenBank/DDBJ databases">
        <title>Male Hemibagrus guttatus genome.</title>
        <authorList>
            <person name="Bian C."/>
        </authorList>
    </citation>
    <scope>NUCLEOTIDE SEQUENCE</scope>
    <source>
        <strain evidence="2">Male_cb2023</strain>
        <tissue evidence="2">Muscle</tissue>
    </source>
</reference>
<proteinExistence type="predicted"/>
<feature type="region of interest" description="Disordered" evidence="1">
    <location>
        <begin position="1"/>
        <end position="39"/>
    </location>
</feature>
<keyword evidence="3" id="KW-1185">Reference proteome</keyword>
<dbReference type="Proteomes" id="UP001274896">
    <property type="component" value="Unassembled WGS sequence"/>
</dbReference>
<name>A0AAE0QKX8_9TELE</name>
<sequence>MARERGRDRERKRDGEMKRIGPRALNSPPTAPSAAQPSI</sequence>
<feature type="compositionally biased region" description="Basic and acidic residues" evidence="1">
    <location>
        <begin position="1"/>
        <end position="19"/>
    </location>
</feature>
<accession>A0AAE0QKX8</accession>
<comment type="caution">
    <text evidence="2">The sequence shown here is derived from an EMBL/GenBank/DDBJ whole genome shotgun (WGS) entry which is preliminary data.</text>
</comment>
<dbReference type="EMBL" id="JAUCMX010000014">
    <property type="protein sequence ID" value="KAK3523496.1"/>
    <property type="molecule type" value="Genomic_DNA"/>
</dbReference>
<organism evidence="2 3">
    <name type="scientific">Hemibagrus guttatus</name>
    <dbReference type="NCBI Taxonomy" id="175788"/>
    <lineage>
        <taxon>Eukaryota</taxon>
        <taxon>Metazoa</taxon>
        <taxon>Chordata</taxon>
        <taxon>Craniata</taxon>
        <taxon>Vertebrata</taxon>
        <taxon>Euteleostomi</taxon>
        <taxon>Actinopterygii</taxon>
        <taxon>Neopterygii</taxon>
        <taxon>Teleostei</taxon>
        <taxon>Ostariophysi</taxon>
        <taxon>Siluriformes</taxon>
        <taxon>Bagridae</taxon>
        <taxon>Hemibagrus</taxon>
    </lineage>
</organism>
<evidence type="ECO:0000313" key="3">
    <source>
        <dbReference type="Proteomes" id="UP001274896"/>
    </source>
</evidence>
<evidence type="ECO:0000313" key="2">
    <source>
        <dbReference type="EMBL" id="KAK3523496.1"/>
    </source>
</evidence>